<dbReference type="AlphaFoldDB" id="A0A7S7G0Q2"/>
<organism evidence="1">
    <name type="scientific">Candidatus Phytoplasma australasiaticum subsp. australasiaticum</name>
    <dbReference type="NCBI Taxonomy" id="2832407"/>
    <lineage>
        <taxon>Bacteria</taxon>
        <taxon>Bacillati</taxon>
        <taxon>Mycoplasmatota</taxon>
        <taxon>Mollicutes</taxon>
        <taxon>Acholeplasmatales</taxon>
        <taxon>Acholeplasmataceae</taxon>
        <taxon>Candidatus Phytoplasma</taxon>
        <taxon>16SrII (Peanut WB group)</taxon>
        <taxon>Candidatus Phytoplasma australasiaticum</taxon>
    </lineage>
</organism>
<sequence>MKEYENIISNLNNNKIDICLGTKMIIKNSISWPMSLLGIVLFDELLNINHFTASKKLFNF</sequence>
<name>A0A7S7G0Q2_9MOLU</name>
<evidence type="ECO:0000313" key="1">
    <source>
        <dbReference type="EMBL" id="QOX89387.1"/>
    </source>
</evidence>
<protein>
    <submittedName>
        <fullName evidence="1">Uncharacterized protein</fullName>
    </submittedName>
</protein>
<dbReference type="EMBL" id="CP060385">
    <property type="protein sequence ID" value="QOX89387.1"/>
    <property type="molecule type" value="Genomic_DNA"/>
</dbReference>
<proteinExistence type="predicted"/>
<gene>
    <name evidence="1" type="ORF">H7685_00190</name>
</gene>
<accession>A0A7S7G0Q2</accession>
<reference evidence="1" key="1">
    <citation type="submission" date="2020-08" db="EMBL/GenBank/DDBJ databases">
        <title>Phytoplasma sp. strain PR08 associated with Phyllody Disease of Parthenium hysterophorus.</title>
        <authorList>
            <person name="Kirdat K."/>
            <person name="Tiwarekar B."/>
            <person name="Yadav A."/>
        </authorList>
    </citation>
    <scope>NUCLEOTIDE SEQUENCE [LARGE SCALE GENOMIC DNA]</scope>
    <source>
        <strain evidence="1">PR08</strain>
    </source>
</reference>